<dbReference type="SUPFAM" id="SSF103515">
    <property type="entry name" value="Autotransporter"/>
    <property type="match status" value="1"/>
</dbReference>
<gene>
    <name evidence="2" type="ORF">IAA86_00130</name>
</gene>
<dbReference type="SUPFAM" id="SSF51126">
    <property type="entry name" value="Pectin lyase-like"/>
    <property type="match status" value="1"/>
</dbReference>
<proteinExistence type="predicted"/>
<dbReference type="Gene3D" id="2.40.128.130">
    <property type="entry name" value="Autotransporter beta-domain"/>
    <property type="match status" value="1"/>
</dbReference>
<protein>
    <recommendedName>
        <fullName evidence="4">Autotransporter domain-containing protein</fullName>
    </recommendedName>
</protein>
<dbReference type="NCBIfam" id="TIGR02601">
    <property type="entry name" value="autotrns_rpt"/>
    <property type="match status" value="1"/>
</dbReference>
<dbReference type="InterPro" id="IPR036709">
    <property type="entry name" value="Autotransporte_beta_dom_sf"/>
</dbReference>
<name>A0A9D1FGT3_9BACT</name>
<evidence type="ECO:0000313" key="2">
    <source>
        <dbReference type="EMBL" id="HIS73412.1"/>
    </source>
</evidence>
<dbReference type="InterPro" id="IPR013425">
    <property type="entry name" value="Autotrns_rpt"/>
</dbReference>
<dbReference type="EMBL" id="DVJQ01000001">
    <property type="protein sequence ID" value="HIS73412.1"/>
    <property type="molecule type" value="Genomic_DNA"/>
</dbReference>
<comment type="caution">
    <text evidence="2">The sequence shown here is derived from an EMBL/GenBank/DDBJ whole genome shotgun (WGS) entry which is preliminary data.</text>
</comment>
<reference evidence="2" key="1">
    <citation type="submission" date="2020-10" db="EMBL/GenBank/DDBJ databases">
        <authorList>
            <person name="Gilroy R."/>
        </authorList>
    </citation>
    <scope>NUCLEOTIDE SEQUENCE</scope>
    <source>
        <strain evidence="2">CHK152-2871</strain>
    </source>
</reference>
<keyword evidence="1" id="KW-0732">Signal</keyword>
<organism evidence="2 3">
    <name type="scientific">Candidatus Galligastranaerophilus intestinavium</name>
    <dbReference type="NCBI Taxonomy" id="2840836"/>
    <lineage>
        <taxon>Bacteria</taxon>
        <taxon>Candidatus Galligastranaerophilus</taxon>
    </lineage>
</organism>
<evidence type="ECO:0008006" key="4">
    <source>
        <dbReference type="Google" id="ProtNLM"/>
    </source>
</evidence>
<evidence type="ECO:0000313" key="3">
    <source>
        <dbReference type="Proteomes" id="UP000886865"/>
    </source>
</evidence>
<dbReference type="AlphaFoldDB" id="A0A9D1FGT3"/>
<reference evidence="2" key="2">
    <citation type="journal article" date="2021" name="PeerJ">
        <title>Extensive microbial diversity within the chicken gut microbiome revealed by metagenomics and culture.</title>
        <authorList>
            <person name="Gilroy R."/>
            <person name="Ravi A."/>
            <person name="Getino M."/>
            <person name="Pursley I."/>
            <person name="Horton D.L."/>
            <person name="Alikhan N.F."/>
            <person name="Baker D."/>
            <person name="Gharbi K."/>
            <person name="Hall N."/>
            <person name="Watson M."/>
            <person name="Adriaenssens E.M."/>
            <person name="Foster-Nyarko E."/>
            <person name="Jarju S."/>
            <person name="Secka A."/>
            <person name="Antonio M."/>
            <person name="Oren A."/>
            <person name="Chaudhuri R.R."/>
            <person name="La Ragione R."/>
            <person name="Hildebrand F."/>
            <person name="Pallen M.J."/>
        </authorList>
    </citation>
    <scope>NUCLEOTIDE SEQUENCE</scope>
    <source>
        <strain evidence="2">CHK152-2871</strain>
    </source>
</reference>
<sequence length="880" mass="95275">MKAAEHFANINTAMFYYKAITTVFIFVLFFCSSGAYANNINVDNFNELINSAPQSGDTITFTNNLTSYSSISEHFENLNITFEGNNYYINGLNTFVGFIVNRESLFNSVNIINCKGQEYQNSAFAGAIYNTDGTAEITNSRFSGNFVDSHNLDFGVGGAVYNLNNGTMSINSSVFENNYASGAGSYGGAIANGYADTGVENMTIDNSIFENNHAYGTVISYGGAIYNRENIKINNSIFTNNYTDITDGLFGYGGSIFNIGNMEINNTKINGSYVTGANSIAAAGGAIYNEADLYIKNSIINNSYAEDPGGASGGAIYNDIDGTTTIENTLIENNKLITNNGLGGAVGNKGTLIIINSTMKDNYENDSVKNDIYNDNGIIKFEGEGTTNILSGIDGSGSIEKNGSGVLNLGGNNQRYSGSFALNAGTLNLLKDADYFSAGSTVFGNGVNFNMQNGQINNINFGSMTLNGQSNIFPDVNFKTNTMDTISAVSISGDGTIFVPNLNLTGSPAGNFISIPFADNILKDSVKYNQRIIKTPIFDYLSSYNSLNGYFDFSRQGFNSGILVSQIAAQLAGYLVETDTFNNVFSNLDMVMIAQKNKRAALQFLNQSAYTGNSALFSPVLIPEQRGGAWFKPYSILENVPLKNGPTVSNVGYGSLFGAETELRKIKRGWYGLFGGYGMYNGSHQAYDGNGIYNNGGLLGAYGAFYKNNFFSLLTVNAGANSAAANTYFGRENFTMLNTGISQKSGCNLALFNDKLIIQPSIMTSYVFVNTFDYSGSAGVDINTNPLNAIHIEPQIKLIGNFKNFLQPYISVSMVWNIIDKAKFRANDVYLPELSVKPYVRYGAGMQKRWGERLTGFFEAMIRNGGRNGIGFQLGLRISI</sequence>
<dbReference type="Proteomes" id="UP000886865">
    <property type="component" value="Unassembled WGS sequence"/>
</dbReference>
<dbReference type="InterPro" id="IPR011050">
    <property type="entry name" value="Pectin_lyase_fold/virulence"/>
</dbReference>
<evidence type="ECO:0000256" key="1">
    <source>
        <dbReference type="ARBA" id="ARBA00022729"/>
    </source>
</evidence>
<accession>A0A9D1FGT3</accession>